<dbReference type="Gene3D" id="3.30.200.20">
    <property type="entry name" value="Phosphorylase Kinase, domain 1"/>
    <property type="match status" value="1"/>
</dbReference>
<proteinExistence type="inferred from homology"/>
<gene>
    <name evidence="8" type="ORF">BCV72DRAFT_207053</name>
</gene>
<dbReference type="PROSITE" id="PS50011">
    <property type="entry name" value="PROTEIN_KINASE_DOM"/>
    <property type="match status" value="1"/>
</dbReference>
<feature type="binding site" evidence="5">
    <location>
        <position position="122"/>
    </location>
    <ligand>
        <name>ATP</name>
        <dbReference type="ChEBI" id="CHEBI:30616"/>
    </ligand>
</feature>
<dbReference type="SMART" id="SM00220">
    <property type="entry name" value="S_TKc"/>
    <property type="match status" value="1"/>
</dbReference>
<dbReference type="PANTHER" id="PTHR45832:SF22">
    <property type="entry name" value="SERINE_THREONINE-PROTEIN KINASE SAMKA-RELATED"/>
    <property type="match status" value="1"/>
</dbReference>
<evidence type="ECO:0000256" key="2">
    <source>
        <dbReference type="ARBA" id="ARBA00022527"/>
    </source>
</evidence>
<dbReference type="InterPro" id="IPR000719">
    <property type="entry name" value="Prot_kinase_dom"/>
</dbReference>
<dbReference type="PRINTS" id="PR00109">
    <property type="entry name" value="TYRKINASE"/>
</dbReference>
<keyword evidence="4 5" id="KW-0067">ATP-binding</keyword>
<dbReference type="InterPro" id="IPR011009">
    <property type="entry name" value="Kinase-like_dom_sf"/>
</dbReference>
<accession>A0A1X0R3P4</accession>
<dbReference type="InterPro" id="IPR001245">
    <property type="entry name" value="Ser-Thr/Tyr_kinase_cat_dom"/>
</dbReference>
<evidence type="ECO:0000256" key="4">
    <source>
        <dbReference type="ARBA" id="ARBA00022840"/>
    </source>
</evidence>
<dbReference type="VEuPathDB" id="FungiDB:BCV72DRAFT_207053"/>
<dbReference type="EMBL" id="KV921919">
    <property type="protein sequence ID" value="ORE06643.1"/>
    <property type="molecule type" value="Genomic_DNA"/>
</dbReference>
<keyword evidence="8" id="KW-0808">Transferase</keyword>
<feature type="domain" description="Protein kinase" evidence="7">
    <location>
        <begin position="93"/>
        <end position="345"/>
    </location>
</feature>
<dbReference type="PANTHER" id="PTHR45832">
    <property type="entry name" value="SERINE/THREONINE-PROTEIN KINASE SAMKA-RELATED-RELATED"/>
    <property type="match status" value="1"/>
</dbReference>
<dbReference type="GO" id="GO:0004674">
    <property type="term" value="F:protein serine/threonine kinase activity"/>
    <property type="evidence" value="ECO:0007669"/>
    <property type="project" value="UniProtKB-KW"/>
</dbReference>
<dbReference type="InterPro" id="IPR051931">
    <property type="entry name" value="PAK3-like"/>
</dbReference>
<name>A0A1X0R3P4_RHIZD</name>
<organism evidence="8">
    <name type="scientific">Rhizopus microsporus var. microsporus</name>
    <dbReference type="NCBI Taxonomy" id="86635"/>
    <lineage>
        <taxon>Eukaryota</taxon>
        <taxon>Fungi</taxon>
        <taxon>Fungi incertae sedis</taxon>
        <taxon>Mucoromycota</taxon>
        <taxon>Mucoromycotina</taxon>
        <taxon>Mucoromycetes</taxon>
        <taxon>Mucorales</taxon>
        <taxon>Mucorineae</taxon>
        <taxon>Rhizopodaceae</taxon>
        <taxon>Rhizopus</taxon>
    </lineage>
</organism>
<evidence type="ECO:0000256" key="1">
    <source>
        <dbReference type="ARBA" id="ARBA00008874"/>
    </source>
</evidence>
<dbReference type="PROSITE" id="PS00108">
    <property type="entry name" value="PROTEIN_KINASE_ST"/>
    <property type="match status" value="1"/>
</dbReference>
<reference evidence="8" key="1">
    <citation type="journal article" date="2016" name="Proc. Natl. Acad. Sci. U.S.A.">
        <title>Lipid metabolic changes in an early divergent fungus govern the establishment of a mutualistic symbiosis with endobacteria.</title>
        <authorList>
            <person name="Lastovetsky O.A."/>
            <person name="Gaspar M.L."/>
            <person name="Mondo S.J."/>
            <person name="LaButti K.M."/>
            <person name="Sandor L."/>
            <person name="Grigoriev I.V."/>
            <person name="Henry S.A."/>
            <person name="Pawlowska T.E."/>
        </authorList>
    </citation>
    <scope>NUCLEOTIDE SEQUENCE [LARGE SCALE GENOMIC DNA]</scope>
    <source>
        <strain evidence="8">ATCC 52814</strain>
    </source>
</reference>
<dbReference type="InterPro" id="IPR008271">
    <property type="entry name" value="Ser/Thr_kinase_AS"/>
</dbReference>
<protein>
    <submittedName>
        <fullName evidence="8">Pkinase-domain-containing protein</fullName>
    </submittedName>
</protein>
<keyword evidence="2 6" id="KW-0723">Serine/threonine-protein kinase</keyword>
<evidence type="ECO:0000313" key="8">
    <source>
        <dbReference type="EMBL" id="ORE06643.1"/>
    </source>
</evidence>
<dbReference type="FunFam" id="1.10.510.10:FF:000421">
    <property type="entry name" value="Serine/threonine-protein kinase PAK 6"/>
    <property type="match status" value="1"/>
</dbReference>
<dbReference type="SUPFAM" id="SSF56112">
    <property type="entry name" value="Protein kinase-like (PK-like)"/>
    <property type="match status" value="1"/>
</dbReference>
<keyword evidence="8" id="KW-0418">Kinase</keyword>
<dbReference type="AlphaFoldDB" id="A0A1X0R3P4"/>
<dbReference type="GO" id="GO:0005524">
    <property type="term" value="F:ATP binding"/>
    <property type="evidence" value="ECO:0007669"/>
    <property type="project" value="UniProtKB-UniRule"/>
</dbReference>
<evidence type="ECO:0000259" key="7">
    <source>
        <dbReference type="PROSITE" id="PS50011"/>
    </source>
</evidence>
<comment type="similarity">
    <text evidence="1">Belongs to the protein kinase superfamily. STE Ser/Thr protein kinase family. STE20 subfamily.</text>
</comment>
<dbReference type="Proteomes" id="UP000242414">
    <property type="component" value="Unassembled WGS sequence"/>
</dbReference>
<evidence type="ECO:0000256" key="6">
    <source>
        <dbReference type="RuleBase" id="RU000304"/>
    </source>
</evidence>
<dbReference type="OrthoDB" id="248923at2759"/>
<dbReference type="InterPro" id="IPR017441">
    <property type="entry name" value="Protein_kinase_ATP_BS"/>
</dbReference>
<sequence>MVISWPFDAIHKTHFHLDTATGELSLGTAADWKSKYNLNSDHLLSTFIKRAYAEFEKCNVLIPPPMRRKNLTTAEASEILCKICKQKDPYQLYKRMVKIGEGASGNVYKAISVHDDRTVAIKHIKLRRQARKDLIIEEVRIGKEEPTHENLVKHIDTFFWRKNVWIVMEYMEGGSLTDIVTHNYLTEAEIAAICLEVLKALAYLHSKGVIHRDIKSDNILIGLHGQVKLSDFGYCAHLDKPYSKRTTLAGTLCWMAPEIVQNKEYGPTVDIWSLGITAIEMIEGSPPHLDDPQQAIELLKTKNVPPALKNPDQLSSTFRDFLSQCLQFKAENRPTAHDLLQHPFLSKAAPLDSLRPLIESTRKRIVSSTFSL</sequence>
<evidence type="ECO:0000256" key="3">
    <source>
        <dbReference type="ARBA" id="ARBA00022741"/>
    </source>
</evidence>
<keyword evidence="3 5" id="KW-0547">Nucleotide-binding</keyword>
<dbReference type="Pfam" id="PF00069">
    <property type="entry name" value="Pkinase"/>
    <property type="match status" value="1"/>
</dbReference>
<dbReference type="PROSITE" id="PS00107">
    <property type="entry name" value="PROTEIN_KINASE_ATP"/>
    <property type="match status" value="1"/>
</dbReference>
<evidence type="ECO:0000256" key="5">
    <source>
        <dbReference type="PROSITE-ProRule" id="PRU10141"/>
    </source>
</evidence>
<dbReference type="Gene3D" id="1.10.510.10">
    <property type="entry name" value="Transferase(Phosphotransferase) domain 1"/>
    <property type="match status" value="1"/>
</dbReference>